<proteinExistence type="predicted"/>
<keyword evidence="3" id="KW-0378">Hydrolase</keyword>
<dbReference type="Pfam" id="PF02517">
    <property type="entry name" value="Rce1-like"/>
    <property type="match status" value="1"/>
</dbReference>
<reference evidence="3 4" key="1">
    <citation type="submission" date="2021-06" db="EMBL/GenBank/DDBJ databases">
        <authorList>
            <person name="Sun Q."/>
            <person name="Li D."/>
        </authorList>
    </citation>
    <scope>NUCLEOTIDE SEQUENCE [LARGE SCALE GENOMIC DNA]</scope>
    <source>
        <strain evidence="3 4">MSJ-40</strain>
    </source>
</reference>
<feature type="transmembrane region" description="Helical" evidence="1">
    <location>
        <begin position="50"/>
        <end position="69"/>
    </location>
</feature>
<evidence type="ECO:0000313" key="3">
    <source>
        <dbReference type="EMBL" id="MBU5439212.1"/>
    </source>
</evidence>
<keyword evidence="1" id="KW-0472">Membrane</keyword>
<dbReference type="EMBL" id="JAHLPM010000012">
    <property type="protein sequence ID" value="MBU5439212.1"/>
    <property type="molecule type" value="Genomic_DNA"/>
</dbReference>
<dbReference type="Proteomes" id="UP000749471">
    <property type="component" value="Unassembled WGS sequence"/>
</dbReference>
<protein>
    <submittedName>
        <fullName evidence="3">CPBP family intramembrane metalloprotease</fullName>
    </submittedName>
</protein>
<dbReference type="InterPro" id="IPR003675">
    <property type="entry name" value="Rce1/LyrA-like_dom"/>
</dbReference>
<feature type="transmembrane region" description="Helical" evidence="1">
    <location>
        <begin position="20"/>
        <end position="38"/>
    </location>
</feature>
<organism evidence="3 4">
    <name type="scientific">Tissierella simiarum</name>
    <dbReference type="NCBI Taxonomy" id="2841534"/>
    <lineage>
        <taxon>Bacteria</taxon>
        <taxon>Bacillati</taxon>
        <taxon>Bacillota</taxon>
        <taxon>Tissierellia</taxon>
        <taxon>Tissierellales</taxon>
        <taxon>Tissierellaceae</taxon>
        <taxon>Tissierella</taxon>
    </lineage>
</organism>
<evidence type="ECO:0000313" key="4">
    <source>
        <dbReference type="Proteomes" id="UP000749471"/>
    </source>
</evidence>
<evidence type="ECO:0000259" key="2">
    <source>
        <dbReference type="Pfam" id="PF02517"/>
    </source>
</evidence>
<keyword evidence="3" id="KW-0482">Metalloprotease</keyword>
<feature type="domain" description="CAAX prenyl protease 2/Lysostaphin resistance protein A-like" evidence="2">
    <location>
        <begin position="24"/>
        <end position="111"/>
    </location>
</feature>
<comment type="caution">
    <text evidence="3">The sequence shown here is derived from an EMBL/GenBank/DDBJ whole genome shotgun (WGS) entry which is preliminary data.</text>
</comment>
<name>A0ABS6E8W1_9FIRM</name>
<dbReference type="PANTHER" id="PTHR43592:SF15">
    <property type="entry name" value="CAAX AMINO TERMINAL PROTEASE FAMILY PROTEIN"/>
    <property type="match status" value="1"/>
</dbReference>
<accession>A0ABS6E8W1</accession>
<sequence length="123" mass="14018">MFDSLFVSSAVKYNNNIEELLQYPMIMFIRVCLLAPIVEEILIRAFVLETLRNTYTTIIAIIISTLLFALLHFNFVQTLSAMICGLVLGLIYIKTNSLSCCILIHALYNFMSYISLSLARLKI</sequence>
<dbReference type="GO" id="GO:0008237">
    <property type="term" value="F:metallopeptidase activity"/>
    <property type="evidence" value="ECO:0007669"/>
    <property type="project" value="UniProtKB-KW"/>
</dbReference>
<keyword evidence="1" id="KW-0812">Transmembrane</keyword>
<gene>
    <name evidence="3" type="ORF">KQI42_14410</name>
</gene>
<dbReference type="PANTHER" id="PTHR43592">
    <property type="entry name" value="CAAX AMINO TERMINAL PROTEASE"/>
    <property type="match status" value="1"/>
</dbReference>
<keyword evidence="1" id="KW-1133">Transmembrane helix</keyword>
<keyword evidence="4" id="KW-1185">Reference proteome</keyword>
<evidence type="ECO:0000256" key="1">
    <source>
        <dbReference type="SAM" id="Phobius"/>
    </source>
</evidence>
<dbReference type="RefSeq" id="WP_216520910.1">
    <property type="nucleotide sequence ID" value="NZ_JAHLPM010000012.1"/>
</dbReference>
<keyword evidence="3" id="KW-0645">Protease</keyword>